<gene>
    <name evidence="7" type="ORF">BN1221_03243c</name>
</gene>
<comment type="subcellular location">
    <subcellularLocation>
        <location evidence="1">Endomembrane system</location>
        <topology evidence="1">Multi-pass membrane protein</topology>
    </subcellularLocation>
</comment>
<dbReference type="OrthoDB" id="3701077at2"/>
<evidence type="ECO:0000256" key="5">
    <source>
        <dbReference type="SAM" id="Phobius"/>
    </source>
</evidence>
<evidence type="ECO:0000313" key="7">
    <source>
        <dbReference type="EMBL" id="CPR18498.1"/>
    </source>
</evidence>
<keyword evidence="2 5" id="KW-0812">Transmembrane</keyword>
<evidence type="ECO:0000256" key="2">
    <source>
        <dbReference type="ARBA" id="ARBA00022692"/>
    </source>
</evidence>
<dbReference type="STRING" id="1109412.BN1221_03243c"/>
<sequence>METTRDPGLQPQRTGMAWSRTMFVMLINSLLFFRVGIVDDDRMVFACGILLLCVAGMMAAFAVMRYRFNAARHQRLSRISHGVIALTSLTIVIAALVLLYHELFV</sequence>
<name>A0A0G4JXT1_9GAMM</name>
<evidence type="ECO:0000256" key="3">
    <source>
        <dbReference type="ARBA" id="ARBA00022989"/>
    </source>
</evidence>
<dbReference type="EMBL" id="CGIG01000001">
    <property type="protein sequence ID" value="CPR18498.1"/>
    <property type="molecule type" value="Genomic_DNA"/>
</dbReference>
<evidence type="ECO:0000313" key="8">
    <source>
        <dbReference type="Proteomes" id="UP000044377"/>
    </source>
</evidence>
<feature type="transmembrane region" description="Helical" evidence="5">
    <location>
        <begin position="21"/>
        <end position="37"/>
    </location>
</feature>
<keyword evidence="3 5" id="KW-1133">Transmembrane helix</keyword>
<dbReference type="InterPro" id="IPR003807">
    <property type="entry name" value="DUF202"/>
</dbReference>
<feature type="transmembrane region" description="Helical" evidence="5">
    <location>
        <begin position="43"/>
        <end position="63"/>
    </location>
</feature>
<dbReference type="Pfam" id="PF02656">
    <property type="entry name" value="DUF202"/>
    <property type="match status" value="1"/>
</dbReference>
<dbReference type="Proteomes" id="UP000044377">
    <property type="component" value="Unassembled WGS sequence"/>
</dbReference>
<reference evidence="8" key="1">
    <citation type="submission" date="2015-01" db="EMBL/GenBank/DDBJ databases">
        <authorList>
            <person name="Paterson Steve"/>
        </authorList>
    </citation>
    <scope>NUCLEOTIDE SEQUENCE [LARGE SCALE GENOMIC DNA]</scope>
    <source>
        <strain evidence="8">OBR1</strain>
    </source>
</reference>
<keyword evidence="4 5" id="KW-0472">Membrane</keyword>
<organism evidence="7 8">
    <name type="scientific">Brenneria goodwinii</name>
    <dbReference type="NCBI Taxonomy" id="1109412"/>
    <lineage>
        <taxon>Bacteria</taxon>
        <taxon>Pseudomonadati</taxon>
        <taxon>Pseudomonadota</taxon>
        <taxon>Gammaproteobacteria</taxon>
        <taxon>Enterobacterales</taxon>
        <taxon>Pectobacteriaceae</taxon>
        <taxon>Brenneria</taxon>
    </lineage>
</organism>
<protein>
    <recommendedName>
        <fullName evidence="6">DUF202 domain-containing protein</fullName>
    </recommendedName>
</protein>
<dbReference type="GO" id="GO:0012505">
    <property type="term" value="C:endomembrane system"/>
    <property type="evidence" value="ECO:0007669"/>
    <property type="project" value="UniProtKB-SubCell"/>
</dbReference>
<feature type="domain" description="DUF202" evidence="6">
    <location>
        <begin position="6"/>
        <end position="69"/>
    </location>
</feature>
<feature type="transmembrane region" description="Helical" evidence="5">
    <location>
        <begin position="83"/>
        <end position="101"/>
    </location>
</feature>
<keyword evidence="8" id="KW-1185">Reference proteome</keyword>
<evidence type="ECO:0000259" key="6">
    <source>
        <dbReference type="Pfam" id="PF02656"/>
    </source>
</evidence>
<accession>A0A0G4JXT1</accession>
<evidence type="ECO:0000256" key="1">
    <source>
        <dbReference type="ARBA" id="ARBA00004127"/>
    </source>
</evidence>
<evidence type="ECO:0000256" key="4">
    <source>
        <dbReference type="ARBA" id="ARBA00023136"/>
    </source>
</evidence>
<dbReference type="AlphaFoldDB" id="A0A0G4JXT1"/>
<proteinExistence type="predicted"/>